<protein>
    <submittedName>
        <fullName evidence="1">Uncharacterized protein</fullName>
    </submittedName>
</protein>
<proteinExistence type="predicted"/>
<evidence type="ECO:0000313" key="2">
    <source>
        <dbReference type="Proteomes" id="UP000680038"/>
    </source>
</evidence>
<reference evidence="1" key="1">
    <citation type="submission" date="2021-04" db="EMBL/GenBank/DDBJ databases">
        <authorList>
            <person name="Rodrigo-Torres L."/>
            <person name="Arahal R. D."/>
            <person name="Lucena T."/>
        </authorList>
    </citation>
    <scope>NUCLEOTIDE SEQUENCE</scope>
    <source>
        <strain evidence="1">CECT 9275</strain>
    </source>
</reference>
<organism evidence="1 2">
    <name type="scientific">Dyadobacter helix</name>
    <dbReference type="NCBI Taxonomy" id="2822344"/>
    <lineage>
        <taxon>Bacteria</taxon>
        <taxon>Pseudomonadati</taxon>
        <taxon>Bacteroidota</taxon>
        <taxon>Cytophagia</taxon>
        <taxon>Cytophagales</taxon>
        <taxon>Spirosomataceae</taxon>
        <taxon>Dyadobacter</taxon>
    </lineage>
</organism>
<gene>
    <name evidence="1" type="ORF">DYBT9275_03255</name>
</gene>
<comment type="caution">
    <text evidence="1">The sequence shown here is derived from an EMBL/GenBank/DDBJ whole genome shotgun (WGS) entry which is preliminary data.</text>
</comment>
<keyword evidence="2" id="KW-1185">Reference proteome</keyword>
<dbReference type="Proteomes" id="UP000680038">
    <property type="component" value="Unassembled WGS sequence"/>
</dbReference>
<sequence length="69" mass="8048">MNKRSRFFLSLGIALMTALTLHFTVGDKFRDELGRPLYHGCNGYLNAERHRSQYPVQRIQPITKKVRSL</sequence>
<evidence type="ECO:0000313" key="1">
    <source>
        <dbReference type="EMBL" id="CAG5003906.1"/>
    </source>
</evidence>
<name>A0A916JFS9_9BACT</name>
<dbReference type="AlphaFoldDB" id="A0A916JFS9"/>
<dbReference type="RefSeq" id="WP_215239779.1">
    <property type="nucleotide sequence ID" value="NZ_CAJRAF010000002.1"/>
</dbReference>
<accession>A0A916JFS9</accession>
<dbReference type="EMBL" id="CAJRAF010000002">
    <property type="protein sequence ID" value="CAG5003906.1"/>
    <property type="molecule type" value="Genomic_DNA"/>
</dbReference>